<comment type="caution">
    <text evidence="2">The sequence shown here is derived from an EMBL/GenBank/DDBJ whole genome shotgun (WGS) entry which is preliminary data.</text>
</comment>
<dbReference type="NCBIfam" id="TIGR02849">
    <property type="entry name" value="spore_III_AD"/>
    <property type="match status" value="1"/>
</dbReference>
<proteinExistence type="predicted"/>
<dbReference type="OrthoDB" id="1682150at2"/>
<feature type="transmembrane region" description="Helical" evidence="1">
    <location>
        <begin position="28"/>
        <end position="54"/>
    </location>
</feature>
<sequence length="129" mass="13904">MDIFQVVSFALVASILTIILRDQKGSIAFFIILFTGIVIFFVIIGQIAEVFTLLEYVAQRANVNGMYVETILKIIGIAYIAEFGAQLTRDAGLGSVASKIELAGKVFILVLAVPILTAVIETIIGIIPT</sequence>
<feature type="transmembrane region" description="Helical" evidence="1">
    <location>
        <begin position="6"/>
        <end position="21"/>
    </location>
</feature>
<dbReference type="RefSeq" id="WP_026801064.1">
    <property type="nucleotide sequence ID" value="NZ_AULI01000012.1"/>
</dbReference>
<protein>
    <submittedName>
        <fullName evidence="2">Stage III sporulation protein AD</fullName>
    </submittedName>
</protein>
<accession>A0A0A5I4Z5</accession>
<dbReference type="AlphaFoldDB" id="A0A0A5I4Z5"/>
<dbReference type="Pfam" id="PF06686">
    <property type="entry name" value="SpoIIIAC"/>
    <property type="match status" value="2"/>
</dbReference>
<keyword evidence="1" id="KW-0472">Membrane</keyword>
<gene>
    <name evidence="2" type="ORF">N781_05910</name>
</gene>
<dbReference type="InterPro" id="IPR014211">
    <property type="entry name" value="Spore_III_AD"/>
</dbReference>
<dbReference type="Proteomes" id="UP000030528">
    <property type="component" value="Unassembled WGS sequence"/>
</dbReference>
<evidence type="ECO:0000256" key="1">
    <source>
        <dbReference type="SAM" id="Phobius"/>
    </source>
</evidence>
<dbReference type="EMBL" id="AVPE01000012">
    <property type="protein sequence ID" value="KGX90902.1"/>
    <property type="molecule type" value="Genomic_DNA"/>
</dbReference>
<dbReference type="STRING" id="1385510.GCA_000425205_02763"/>
<dbReference type="eggNOG" id="ENOG5032SJW">
    <property type="taxonomic scope" value="Bacteria"/>
</dbReference>
<organism evidence="2 3">
    <name type="scientific">Pontibacillus halophilus JSM 076056 = DSM 19796</name>
    <dbReference type="NCBI Taxonomy" id="1385510"/>
    <lineage>
        <taxon>Bacteria</taxon>
        <taxon>Bacillati</taxon>
        <taxon>Bacillota</taxon>
        <taxon>Bacilli</taxon>
        <taxon>Bacillales</taxon>
        <taxon>Bacillaceae</taxon>
        <taxon>Pontibacillus</taxon>
    </lineage>
</organism>
<keyword evidence="1" id="KW-0812">Transmembrane</keyword>
<feature type="transmembrane region" description="Helical" evidence="1">
    <location>
        <begin position="66"/>
        <end position="85"/>
    </location>
</feature>
<keyword evidence="3" id="KW-1185">Reference proteome</keyword>
<feature type="transmembrane region" description="Helical" evidence="1">
    <location>
        <begin position="106"/>
        <end position="127"/>
    </location>
</feature>
<reference evidence="2 3" key="1">
    <citation type="submission" date="2013-08" db="EMBL/GenBank/DDBJ databases">
        <authorList>
            <person name="Huang J."/>
            <person name="Wang G."/>
        </authorList>
    </citation>
    <scope>NUCLEOTIDE SEQUENCE [LARGE SCALE GENOMIC DNA]</scope>
    <source>
        <strain evidence="2 3">JSM 076056</strain>
    </source>
</reference>
<keyword evidence="1" id="KW-1133">Transmembrane helix</keyword>
<name>A0A0A5I4Z5_9BACI</name>
<evidence type="ECO:0000313" key="2">
    <source>
        <dbReference type="EMBL" id="KGX90902.1"/>
    </source>
</evidence>
<evidence type="ECO:0000313" key="3">
    <source>
        <dbReference type="Proteomes" id="UP000030528"/>
    </source>
</evidence>
<dbReference type="InterPro" id="IPR025664">
    <property type="entry name" value="Spore_III_AC/AD"/>
</dbReference>